<evidence type="ECO:0000313" key="1">
    <source>
        <dbReference type="EMBL" id="QNP64981.1"/>
    </source>
</evidence>
<dbReference type="AlphaFoldDB" id="A0A7H0HWR5"/>
<accession>A0A7H0HWR5</accession>
<sequence length="236" mass="25468">MRHRPARAAVPAPTAAERVRAVLATAHSLTVVSEGVRTDVHGLDGAEALGHFHLHDPDEPIGPPGTGRVPVRLELTDVSPAPVRDRMRARVTLTGLLAGPFDPASRESTCLEFGQAVLEEDGLRRYVTLAELQATPLDPVAAGEAGIVTHWLDGHGELAAVLLRLVRPRPAAGIRRVLPLGVDRHGVVLRMEYARGHRDARLPFGTPVDRIEQFGPRMQALLAAARRAAHTDRLPI</sequence>
<protein>
    <submittedName>
        <fullName evidence="1">DUF2470 domain-containing protein</fullName>
    </submittedName>
</protein>
<reference evidence="1 2" key="1">
    <citation type="submission" date="2020-08" db="EMBL/GenBank/DDBJ databases">
        <title>A novel species.</title>
        <authorList>
            <person name="Gao J."/>
        </authorList>
    </citation>
    <scope>NUCLEOTIDE SEQUENCE [LARGE SCALE GENOMIC DNA]</scope>
    <source>
        <strain evidence="1 2">CRPJ-33</strain>
    </source>
</reference>
<organism evidence="1 2">
    <name type="scientific">Streptomyces genisteinicus</name>
    <dbReference type="NCBI Taxonomy" id="2768068"/>
    <lineage>
        <taxon>Bacteria</taxon>
        <taxon>Bacillati</taxon>
        <taxon>Actinomycetota</taxon>
        <taxon>Actinomycetes</taxon>
        <taxon>Kitasatosporales</taxon>
        <taxon>Streptomycetaceae</taxon>
        <taxon>Streptomyces</taxon>
    </lineage>
</organism>
<dbReference type="Proteomes" id="UP000516230">
    <property type="component" value="Chromosome"/>
</dbReference>
<name>A0A7H0HWR5_9ACTN</name>
<dbReference type="SUPFAM" id="SSF50475">
    <property type="entry name" value="FMN-binding split barrel"/>
    <property type="match status" value="1"/>
</dbReference>
<proteinExistence type="predicted"/>
<dbReference type="KEGG" id="sgj:IAG43_20070"/>
<dbReference type="RefSeq" id="WP_187742078.1">
    <property type="nucleotide sequence ID" value="NZ_CP060825.1"/>
</dbReference>
<dbReference type="Gene3D" id="3.20.180.10">
    <property type="entry name" value="PNP-oxidase-like"/>
    <property type="match status" value="1"/>
</dbReference>
<keyword evidence="2" id="KW-1185">Reference proteome</keyword>
<evidence type="ECO:0000313" key="2">
    <source>
        <dbReference type="Proteomes" id="UP000516230"/>
    </source>
</evidence>
<dbReference type="EMBL" id="CP060825">
    <property type="protein sequence ID" value="QNP64981.1"/>
    <property type="molecule type" value="Genomic_DNA"/>
</dbReference>
<dbReference type="InterPro" id="IPR037119">
    <property type="entry name" value="Haem_oxidase_HugZ-like_sf"/>
</dbReference>
<gene>
    <name evidence="1" type="ORF">IAG43_20070</name>
</gene>